<name>A0AAW0AQR0_9AGAR</name>
<comment type="caution">
    <text evidence="1">The sequence shown here is derived from an EMBL/GenBank/DDBJ whole genome shotgun (WGS) entry which is preliminary data.</text>
</comment>
<reference evidence="1 2" key="1">
    <citation type="submission" date="2024-01" db="EMBL/GenBank/DDBJ databases">
        <title>A draft genome for a cacao thread blight-causing isolate of Paramarasmius palmivorus.</title>
        <authorList>
            <person name="Baruah I.K."/>
            <person name="Bukari Y."/>
            <person name="Amoako-Attah I."/>
            <person name="Meinhardt L.W."/>
            <person name="Bailey B.A."/>
            <person name="Cohen S.P."/>
        </authorList>
    </citation>
    <scope>NUCLEOTIDE SEQUENCE [LARGE SCALE GENOMIC DNA]</scope>
    <source>
        <strain evidence="1 2">GH-12</strain>
    </source>
</reference>
<evidence type="ECO:0000313" key="1">
    <source>
        <dbReference type="EMBL" id="KAK7014759.1"/>
    </source>
</evidence>
<dbReference type="AlphaFoldDB" id="A0AAW0AQR0"/>
<evidence type="ECO:0000313" key="2">
    <source>
        <dbReference type="Proteomes" id="UP001383192"/>
    </source>
</evidence>
<feature type="non-terminal residue" evidence="1">
    <location>
        <position position="85"/>
    </location>
</feature>
<proteinExistence type="predicted"/>
<gene>
    <name evidence="1" type="ORF">VNI00_019280</name>
</gene>
<protein>
    <submittedName>
        <fullName evidence="1">Uncharacterized protein</fullName>
    </submittedName>
</protein>
<organism evidence="1 2">
    <name type="scientific">Paramarasmius palmivorus</name>
    <dbReference type="NCBI Taxonomy" id="297713"/>
    <lineage>
        <taxon>Eukaryota</taxon>
        <taxon>Fungi</taxon>
        <taxon>Dikarya</taxon>
        <taxon>Basidiomycota</taxon>
        <taxon>Agaricomycotina</taxon>
        <taxon>Agaricomycetes</taxon>
        <taxon>Agaricomycetidae</taxon>
        <taxon>Agaricales</taxon>
        <taxon>Marasmiineae</taxon>
        <taxon>Marasmiaceae</taxon>
        <taxon>Paramarasmius</taxon>
    </lineage>
</organism>
<accession>A0AAW0AQR0</accession>
<sequence length="85" mass="9760">MLESLTLGQLMFLEDDKELAWTMLEAPQQQPVFLHLSTVTLDSLKEPATIITFLILGPYPRLTEMNLGLGGDYVDQLWDREHAHY</sequence>
<dbReference type="EMBL" id="JAYKXP010000348">
    <property type="protein sequence ID" value="KAK7014759.1"/>
    <property type="molecule type" value="Genomic_DNA"/>
</dbReference>
<dbReference type="Proteomes" id="UP001383192">
    <property type="component" value="Unassembled WGS sequence"/>
</dbReference>
<keyword evidence="2" id="KW-1185">Reference proteome</keyword>